<dbReference type="SMART" id="SM00485">
    <property type="entry name" value="XPGN"/>
    <property type="match status" value="1"/>
</dbReference>
<dbReference type="Gene3D" id="3.40.50.1010">
    <property type="entry name" value="5'-nuclease"/>
    <property type="match status" value="1"/>
</dbReference>
<dbReference type="InterPro" id="IPR006086">
    <property type="entry name" value="XPG-I_dom"/>
</dbReference>
<evidence type="ECO:0000256" key="5">
    <source>
        <dbReference type="ARBA" id="ARBA00022801"/>
    </source>
</evidence>
<keyword evidence="2" id="KW-0540">Nuclease</keyword>
<dbReference type="Pfam" id="PF00867">
    <property type="entry name" value="XPG_I"/>
    <property type="match status" value="1"/>
</dbReference>
<feature type="domain" description="XPG-I" evidence="7">
    <location>
        <begin position="177"/>
        <end position="246"/>
    </location>
</feature>
<evidence type="ECO:0000256" key="1">
    <source>
        <dbReference type="ARBA" id="ARBA00001946"/>
    </source>
</evidence>
<name>A0A6C0KPQ1_9ZZZZ</name>
<evidence type="ECO:0000313" key="9">
    <source>
        <dbReference type="EMBL" id="QHU19985.1"/>
    </source>
</evidence>
<organism evidence="9">
    <name type="scientific">viral metagenome</name>
    <dbReference type="NCBI Taxonomy" id="1070528"/>
    <lineage>
        <taxon>unclassified sequences</taxon>
        <taxon>metagenomes</taxon>
        <taxon>organismal metagenomes</taxon>
    </lineage>
</organism>
<dbReference type="Pfam" id="PF00752">
    <property type="entry name" value="XPG_N"/>
    <property type="match status" value="1"/>
</dbReference>
<dbReference type="PANTHER" id="PTHR11081:SF9">
    <property type="entry name" value="FLAP ENDONUCLEASE 1"/>
    <property type="match status" value="1"/>
</dbReference>
<dbReference type="SUPFAM" id="SSF47807">
    <property type="entry name" value="5' to 3' exonuclease, C-terminal subdomain"/>
    <property type="match status" value="1"/>
</dbReference>
<dbReference type="Gene3D" id="1.10.150.20">
    <property type="entry name" value="5' to 3' exonuclease, C-terminal subdomain"/>
    <property type="match status" value="1"/>
</dbReference>
<evidence type="ECO:0000256" key="4">
    <source>
        <dbReference type="ARBA" id="ARBA00022759"/>
    </source>
</evidence>
<dbReference type="InterPro" id="IPR006085">
    <property type="entry name" value="XPG_DNA_repair_N"/>
</dbReference>
<keyword evidence="4" id="KW-0255">Endonuclease</keyword>
<evidence type="ECO:0000259" key="8">
    <source>
        <dbReference type="SMART" id="SM00485"/>
    </source>
</evidence>
<dbReference type="GO" id="GO:0046872">
    <property type="term" value="F:metal ion binding"/>
    <property type="evidence" value="ECO:0007669"/>
    <property type="project" value="UniProtKB-KW"/>
</dbReference>
<evidence type="ECO:0000256" key="6">
    <source>
        <dbReference type="ARBA" id="ARBA00022842"/>
    </source>
</evidence>
<proteinExistence type="predicted"/>
<protein>
    <recommendedName>
        <fullName evidence="10">XPG-I domain-containing protein</fullName>
    </recommendedName>
</protein>
<dbReference type="SUPFAM" id="SSF88723">
    <property type="entry name" value="PIN domain-like"/>
    <property type="match status" value="1"/>
</dbReference>
<evidence type="ECO:0000256" key="3">
    <source>
        <dbReference type="ARBA" id="ARBA00022723"/>
    </source>
</evidence>
<dbReference type="GO" id="GO:0003677">
    <property type="term" value="F:DNA binding"/>
    <property type="evidence" value="ECO:0007669"/>
    <property type="project" value="InterPro"/>
</dbReference>
<dbReference type="InterPro" id="IPR036279">
    <property type="entry name" value="5-3_exonuclease_C_sf"/>
</dbReference>
<evidence type="ECO:0008006" key="10">
    <source>
        <dbReference type="Google" id="ProtNLM"/>
    </source>
</evidence>
<dbReference type="GO" id="GO:0017108">
    <property type="term" value="F:5'-flap endonuclease activity"/>
    <property type="evidence" value="ECO:0007669"/>
    <property type="project" value="TreeGrafter"/>
</dbReference>
<dbReference type="AlphaFoldDB" id="A0A6C0KPQ1"/>
<dbReference type="InterPro" id="IPR008918">
    <property type="entry name" value="HhH2"/>
</dbReference>
<dbReference type="PRINTS" id="PR00853">
    <property type="entry name" value="XPGRADSUPER"/>
</dbReference>
<sequence length="358" mass="41389">MGIKDLSKFLRGKCPEIYKEVHLSQFQFQKGAVDISLYIFKYYTIFGPGAWVSAFFNLIACLRRNNIHACFIYDTKAPEEKAEERQARRDKRDKLDARIEELISALEKAKMTNEFDPILLSLIKDDDSSKRKRLLRPGSEQPRKVSLVDIEFEVERIKKQSVKICQADFDLTKKVFELLGVPFFQAPGEAETTCADLCKQGQVDFVISEDTDVLAYGAPLLFTKINTSTDTCICVKYEDVLNALELKSKEFLDFCIMCGTDYNKNIPKVGPETSFKLIKKHHSIEDVEKDGFDVSNLKFVRVRQLFTQYERFTESIPYCKPADFNALAEFMFVKNIRYNIEKLKRDLAPPELMFQDED</sequence>
<dbReference type="SMART" id="SM00279">
    <property type="entry name" value="HhH2"/>
    <property type="match status" value="1"/>
</dbReference>
<feature type="domain" description="XPG N-terminal" evidence="8">
    <location>
        <begin position="1"/>
        <end position="95"/>
    </location>
</feature>
<reference evidence="9" key="1">
    <citation type="journal article" date="2020" name="Nature">
        <title>Giant virus diversity and host interactions through global metagenomics.</title>
        <authorList>
            <person name="Schulz F."/>
            <person name="Roux S."/>
            <person name="Paez-Espino D."/>
            <person name="Jungbluth S."/>
            <person name="Walsh D.A."/>
            <person name="Denef V.J."/>
            <person name="McMahon K.D."/>
            <person name="Konstantinidis K.T."/>
            <person name="Eloe-Fadrosh E.A."/>
            <person name="Kyrpides N.C."/>
            <person name="Woyke T."/>
        </authorList>
    </citation>
    <scope>NUCLEOTIDE SEQUENCE</scope>
    <source>
        <strain evidence="9">GVMAG-S-3300013014-136</strain>
    </source>
</reference>
<keyword evidence="5" id="KW-0378">Hydrolase</keyword>
<evidence type="ECO:0000259" key="7">
    <source>
        <dbReference type="SMART" id="SM00484"/>
    </source>
</evidence>
<dbReference type="EMBL" id="MN740961">
    <property type="protein sequence ID" value="QHU19985.1"/>
    <property type="molecule type" value="Genomic_DNA"/>
</dbReference>
<keyword evidence="6" id="KW-0460">Magnesium</keyword>
<accession>A0A6C0KPQ1</accession>
<dbReference type="PANTHER" id="PTHR11081">
    <property type="entry name" value="FLAP ENDONUCLEASE FAMILY MEMBER"/>
    <property type="match status" value="1"/>
</dbReference>
<dbReference type="SMART" id="SM00484">
    <property type="entry name" value="XPGI"/>
    <property type="match status" value="1"/>
</dbReference>
<comment type="cofactor">
    <cofactor evidence="1">
        <name>Mg(2+)</name>
        <dbReference type="ChEBI" id="CHEBI:18420"/>
    </cofactor>
</comment>
<dbReference type="InterPro" id="IPR006084">
    <property type="entry name" value="XPG/Rad2"/>
</dbReference>
<evidence type="ECO:0000256" key="2">
    <source>
        <dbReference type="ARBA" id="ARBA00022722"/>
    </source>
</evidence>
<dbReference type="InterPro" id="IPR029060">
    <property type="entry name" value="PIN-like_dom_sf"/>
</dbReference>
<keyword evidence="3" id="KW-0479">Metal-binding</keyword>